<keyword evidence="1" id="KW-0560">Oxidoreductase</keyword>
<dbReference type="PANTHER" id="PTHR14239">
    <property type="entry name" value="DUDULIN-RELATED"/>
    <property type="match status" value="1"/>
</dbReference>
<comment type="caution">
    <text evidence="3">The sequence shown here is derived from an EMBL/GenBank/DDBJ whole genome shotgun (WGS) entry which is preliminary data.</text>
</comment>
<accession>A0A5N8X6G1</accession>
<dbReference type="Proteomes" id="UP000373149">
    <property type="component" value="Unassembled WGS sequence"/>
</dbReference>
<evidence type="ECO:0000259" key="2">
    <source>
        <dbReference type="Pfam" id="PF03807"/>
    </source>
</evidence>
<name>A0A5N8X6G1_9ACTN</name>
<sequence>MKIGIIGAGNIGGNLTRRLTALGHDVSVANSRGPETLTALAEETGATPVPVREAARDAEVVVITIPVKAIPNLPAGVLDGAAESVAVIDTGNYYPQQRDGRIAAIEDEGLTESAWTAREIGHTVVKAFNGTYAQDILDRPRPAGAPDRQAVPVAGDDEAAKAKVRALIDELGFDTVDTGTLADSWRQQPGTPVYGLRDGIDGVAKALTEASPERPSDFRG</sequence>
<dbReference type="InterPro" id="IPR051267">
    <property type="entry name" value="STEAP_metalloreductase"/>
</dbReference>
<evidence type="ECO:0000256" key="1">
    <source>
        <dbReference type="ARBA" id="ARBA00023002"/>
    </source>
</evidence>
<evidence type="ECO:0000313" key="4">
    <source>
        <dbReference type="Proteomes" id="UP000373149"/>
    </source>
</evidence>
<feature type="domain" description="Pyrroline-5-carboxylate reductase catalytic N-terminal" evidence="2">
    <location>
        <begin position="2"/>
        <end position="93"/>
    </location>
</feature>
<dbReference type="SUPFAM" id="SSF51735">
    <property type="entry name" value="NAD(P)-binding Rossmann-fold domains"/>
    <property type="match status" value="1"/>
</dbReference>
<protein>
    <submittedName>
        <fullName evidence="3">NADP oxidoreductase</fullName>
    </submittedName>
</protein>
<evidence type="ECO:0000313" key="3">
    <source>
        <dbReference type="EMBL" id="MPY55033.1"/>
    </source>
</evidence>
<dbReference type="GO" id="GO:0016491">
    <property type="term" value="F:oxidoreductase activity"/>
    <property type="evidence" value="ECO:0007669"/>
    <property type="project" value="UniProtKB-KW"/>
</dbReference>
<dbReference type="Pfam" id="PF03807">
    <property type="entry name" value="F420_oxidored"/>
    <property type="match status" value="1"/>
</dbReference>
<dbReference type="AlphaFoldDB" id="A0A5N8X6G1"/>
<keyword evidence="4" id="KW-1185">Reference proteome</keyword>
<proteinExistence type="predicted"/>
<dbReference type="EMBL" id="VMNX01000354">
    <property type="protein sequence ID" value="MPY55033.1"/>
    <property type="molecule type" value="Genomic_DNA"/>
</dbReference>
<reference evidence="3 4" key="1">
    <citation type="submission" date="2019-09" db="EMBL/GenBank/DDBJ databases">
        <authorList>
            <person name="Duangmal K."/>
            <person name="Teo W.F.A."/>
            <person name="Lipun K."/>
        </authorList>
    </citation>
    <scope>NUCLEOTIDE SEQUENCE [LARGE SCALE GENOMIC DNA]</scope>
    <source>
        <strain evidence="3 4">K1PN6</strain>
    </source>
</reference>
<dbReference type="InterPro" id="IPR028939">
    <property type="entry name" value="P5C_Rdtase_cat_N"/>
</dbReference>
<dbReference type="RefSeq" id="WP_152870041.1">
    <property type="nucleotide sequence ID" value="NZ_VMNX01000354.1"/>
</dbReference>
<gene>
    <name evidence="3" type="ORF">FPZ41_43395</name>
</gene>
<dbReference type="FunFam" id="3.40.50.720:FF:000579">
    <property type="entry name" value="NADP oxidoreductase"/>
    <property type="match status" value="1"/>
</dbReference>
<dbReference type="InterPro" id="IPR036291">
    <property type="entry name" value="NAD(P)-bd_dom_sf"/>
</dbReference>
<dbReference type="Gene3D" id="3.40.50.720">
    <property type="entry name" value="NAD(P)-binding Rossmann-like Domain"/>
    <property type="match status" value="1"/>
</dbReference>
<organism evidence="3 4">
    <name type="scientific">Streptomyces acidicola</name>
    <dbReference type="NCBI Taxonomy" id="2596892"/>
    <lineage>
        <taxon>Bacteria</taxon>
        <taxon>Bacillati</taxon>
        <taxon>Actinomycetota</taxon>
        <taxon>Actinomycetes</taxon>
        <taxon>Kitasatosporales</taxon>
        <taxon>Streptomycetaceae</taxon>
        <taxon>Streptomyces</taxon>
    </lineage>
</organism>